<feature type="binding site" evidence="6">
    <location>
        <position position="327"/>
    </location>
    <ligand>
        <name>Mn(2+)</name>
        <dbReference type="ChEBI" id="CHEBI:29035"/>
        <label>1</label>
    </ligand>
</feature>
<evidence type="ECO:0000256" key="6">
    <source>
        <dbReference type="HAMAP-Rule" id="MF_00740"/>
    </source>
</evidence>
<feature type="binding site" evidence="6">
    <location>
        <position position="286"/>
    </location>
    <ligand>
        <name>Mn(2+)</name>
        <dbReference type="ChEBI" id="CHEBI:29035"/>
        <label>2</label>
    </ligand>
</feature>
<evidence type="ECO:0000256" key="7">
    <source>
        <dbReference type="NCBIfam" id="TIGR01696"/>
    </source>
</evidence>
<feature type="binding site" evidence="6">
    <location>
        <position position="14"/>
    </location>
    <ligand>
        <name>Mn(2+)</name>
        <dbReference type="ChEBI" id="CHEBI:29035"/>
        <label>1</label>
    </ligand>
</feature>
<dbReference type="NCBIfam" id="TIGR01696">
    <property type="entry name" value="deoB"/>
    <property type="match status" value="1"/>
</dbReference>
<dbReference type="GO" id="GO:0009117">
    <property type="term" value="P:nucleotide metabolic process"/>
    <property type="evidence" value="ECO:0007669"/>
    <property type="project" value="UniProtKB-UniRule"/>
</dbReference>
<keyword evidence="4 6" id="KW-0464">Manganese</keyword>
<evidence type="ECO:0000256" key="2">
    <source>
        <dbReference type="ARBA" id="ARBA00022490"/>
    </source>
</evidence>
<dbReference type="FunFam" id="3.30.70.1250:FF:000001">
    <property type="entry name" value="Phosphopentomutase"/>
    <property type="match status" value="1"/>
</dbReference>
<dbReference type="Gene3D" id="3.40.720.10">
    <property type="entry name" value="Alkaline Phosphatase, subunit A"/>
    <property type="match status" value="1"/>
</dbReference>
<gene>
    <name evidence="6" type="primary">deoB</name>
    <name evidence="9" type="ORF">A0131_11895</name>
</gene>
<proteinExistence type="inferred from homology"/>
<dbReference type="GO" id="GO:0030145">
    <property type="term" value="F:manganese ion binding"/>
    <property type="evidence" value="ECO:0007669"/>
    <property type="project" value="UniProtKB-UniRule"/>
</dbReference>
<dbReference type="GO" id="GO:0006015">
    <property type="term" value="P:5-phosphoribose 1-diphosphate biosynthetic process"/>
    <property type="evidence" value="ECO:0007669"/>
    <property type="project" value="UniProtKB-UniPathway"/>
</dbReference>
<evidence type="ECO:0000259" key="8">
    <source>
        <dbReference type="Pfam" id="PF01676"/>
    </source>
</evidence>
<dbReference type="AlphaFoldDB" id="A0A151A1B0"/>
<comment type="catalytic activity">
    <reaction evidence="6">
        <text>alpha-D-ribose 1-phosphate = D-ribose 5-phosphate</text>
        <dbReference type="Rhea" id="RHEA:18793"/>
        <dbReference type="ChEBI" id="CHEBI:57720"/>
        <dbReference type="ChEBI" id="CHEBI:78346"/>
        <dbReference type="EC" id="5.4.2.7"/>
    </reaction>
</comment>
<dbReference type="GO" id="GO:0006018">
    <property type="term" value="P:2-deoxyribose 1-phosphate catabolic process"/>
    <property type="evidence" value="ECO:0007669"/>
    <property type="project" value="UniProtKB-UniRule"/>
</dbReference>
<dbReference type="InterPro" id="IPR006124">
    <property type="entry name" value="Metalloenzyme"/>
</dbReference>
<dbReference type="SUPFAM" id="SSF143856">
    <property type="entry name" value="DeoB insert domain-like"/>
    <property type="match status" value="1"/>
</dbReference>
<feature type="domain" description="Metalloenzyme" evidence="8">
    <location>
        <begin position="6"/>
        <end position="378"/>
    </location>
</feature>
<dbReference type="NCBIfam" id="NF003766">
    <property type="entry name" value="PRK05362.1"/>
    <property type="match status" value="1"/>
</dbReference>
<dbReference type="SUPFAM" id="SSF53649">
    <property type="entry name" value="Alkaline phosphatase-like"/>
    <property type="match status" value="1"/>
</dbReference>
<comment type="subcellular location">
    <subcellularLocation>
        <location evidence="6">Cytoplasm</location>
    </subcellularLocation>
</comment>
<protein>
    <recommendedName>
        <fullName evidence="6 7">Phosphopentomutase</fullName>
        <ecNumber evidence="6 7">5.4.2.7</ecNumber>
    </recommendedName>
    <alternativeName>
        <fullName evidence="6">Phosphodeoxyribomutase</fullName>
    </alternativeName>
</protein>
<dbReference type="RefSeq" id="WP_061855724.1">
    <property type="nucleotide sequence ID" value="NZ_JADIIR010000004.1"/>
</dbReference>
<dbReference type="GO" id="GO:0000287">
    <property type="term" value="F:magnesium ion binding"/>
    <property type="evidence" value="ECO:0007669"/>
    <property type="project" value="UniProtKB-UniRule"/>
</dbReference>
<dbReference type="GO" id="GO:0005829">
    <property type="term" value="C:cytosol"/>
    <property type="evidence" value="ECO:0007669"/>
    <property type="project" value="TreeGrafter"/>
</dbReference>
<comment type="similarity">
    <text evidence="1 6">Belongs to the phosphopentomutase family.</text>
</comment>
<dbReference type="UniPathway" id="UPA00087">
    <property type="reaction ID" value="UER00173"/>
</dbReference>
<dbReference type="PANTHER" id="PTHR21110:SF0">
    <property type="entry name" value="PHOSPHOPENTOMUTASE"/>
    <property type="match status" value="1"/>
</dbReference>
<dbReference type="GO" id="GO:0008973">
    <property type="term" value="F:phosphopentomutase activity"/>
    <property type="evidence" value="ECO:0007669"/>
    <property type="project" value="UniProtKB-UniRule"/>
</dbReference>
<dbReference type="PANTHER" id="PTHR21110">
    <property type="entry name" value="PHOSPHOPENTOMUTASE"/>
    <property type="match status" value="1"/>
</dbReference>
<dbReference type="HAMAP" id="MF_00740">
    <property type="entry name" value="Phosphopentomut"/>
    <property type="match status" value="1"/>
</dbReference>
<dbReference type="EC" id="5.4.2.7" evidence="6 7"/>
<keyword evidence="3 6" id="KW-0479">Metal-binding</keyword>
<comment type="cofactor">
    <cofactor evidence="6">
        <name>Mn(2+)</name>
        <dbReference type="ChEBI" id="CHEBI:29035"/>
    </cofactor>
    <text evidence="6">Binds 2 manganese ions.</text>
</comment>
<dbReference type="PIRSF" id="PIRSF001491">
    <property type="entry name" value="Ppentomutase"/>
    <property type="match status" value="1"/>
</dbReference>
<reference evidence="9 10" key="1">
    <citation type="submission" date="2016-02" db="EMBL/GenBank/DDBJ databases">
        <title>Draft genome sequence of hydrocarbon degrading Staphylococcus saprophyticus Strain CNV2, isolated from crude-oil contaminated soil from Noonmati Oil Refinery, Guwahati, Assam, India.</title>
        <authorList>
            <person name="Mukherjee A."/>
            <person name="Chettri B."/>
            <person name="Langpoklakpam J."/>
            <person name="Singh A.K."/>
            <person name="Chattopadhyay D.J."/>
        </authorList>
    </citation>
    <scope>NUCLEOTIDE SEQUENCE [LARGE SCALE GENOMIC DNA]</scope>
    <source>
        <strain evidence="9 10">CNV2</strain>
    </source>
</reference>
<comment type="function">
    <text evidence="6">Isomerase that catalyzes the conversion of deoxy-ribose 1-phosphate (dRib-1-P) and ribose 1-phosphate (Rib-1-P) to deoxy-ribose 5-phosphate (dRib-5-P) and ribose 5-phosphate (Rib-5-P), respectively.</text>
</comment>
<keyword evidence="5 6" id="KW-0413">Isomerase</keyword>
<accession>A0A151A1B0</accession>
<dbReference type="GO" id="GO:0043094">
    <property type="term" value="P:metabolic compound salvage"/>
    <property type="evidence" value="ECO:0007669"/>
    <property type="project" value="UniProtKB-UniRule"/>
</dbReference>
<comment type="pathway">
    <text evidence="6">Carbohydrate degradation; 2-deoxy-D-ribose 1-phosphate degradation; D-glyceraldehyde 3-phosphate and acetaldehyde from 2-deoxy-alpha-D-ribose 1-phosphate: step 1/2.</text>
</comment>
<dbReference type="InterPro" id="IPR017850">
    <property type="entry name" value="Alkaline_phosphatase_core_sf"/>
</dbReference>
<evidence type="ECO:0000256" key="5">
    <source>
        <dbReference type="ARBA" id="ARBA00023235"/>
    </source>
</evidence>
<name>A0A151A1B0_9STAP</name>
<dbReference type="Pfam" id="PF01676">
    <property type="entry name" value="Metalloenzyme"/>
    <property type="match status" value="1"/>
</dbReference>
<keyword evidence="2 6" id="KW-0963">Cytoplasm</keyword>
<sequence length="395" mass="44180">MTSPFKRIHLIVMDSVGIGEGPDAAAFNDEGSHTLKHTLEGFEQDLPNLEKLGLGNIEDLPVVNKVTNPQAFYTKMSEASVGKDTMTGHWEIMGLNIMQPFKVYPEGFPKELVDEIESMTGRKVVANIPASGTAIIDEWGEHQMKTGDLIVYTSADPVLQIAAHEDVIPLEELYDICEKVRELTKDPKYLIGRIIARPYVGEPGNFTRTSNRHDYALKPFGKTVMNELKEANYDVIALGKINDIYDGEGVTQAIRTKDNMDGMDKLIETVQQDFNGLSFLNLVDFDAQYGHRRDKPGYAQALKDFDNRLPELFDNLKEDDLVIITADHGNDPTADGTDHTREYIPVLMFSPKITDYHELAQDDTFSSIGATIADNFDVPLPEYGRSYLTELGVEK</sequence>
<dbReference type="EMBL" id="LUGM01000005">
    <property type="protein sequence ID" value="KYH13025.1"/>
    <property type="molecule type" value="Genomic_DNA"/>
</dbReference>
<dbReference type="CDD" id="cd16009">
    <property type="entry name" value="PPM"/>
    <property type="match status" value="1"/>
</dbReference>
<evidence type="ECO:0000256" key="1">
    <source>
        <dbReference type="ARBA" id="ARBA00010373"/>
    </source>
</evidence>
<evidence type="ECO:0000256" key="4">
    <source>
        <dbReference type="ARBA" id="ARBA00023211"/>
    </source>
</evidence>
<evidence type="ECO:0000313" key="9">
    <source>
        <dbReference type="EMBL" id="KYH13025.1"/>
    </source>
</evidence>
<evidence type="ECO:0000256" key="3">
    <source>
        <dbReference type="ARBA" id="ARBA00022723"/>
    </source>
</evidence>
<feature type="binding site" evidence="6">
    <location>
        <position position="328"/>
    </location>
    <ligand>
        <name>Mn(2+)</name>
        <dbReference type="ChEBI" id="CHEBI:29035"/>
        <label>1</label>
    </ligand>
</feature>
<dbReference type="Gene3D" id="3.30.70.1250">
    <property type="entry name" value="Phosphopentomutase"/>
    <property type="match status" value="1"/>
</dbReference>
<feature type="binding site" evidence="6">
    <location>
        <position position="291"/>
    </location>
    <ligand>
        <name>Mn(2+)</name>
        <dbReference type="ChEBI" id="CHEBI:29035"/>
        <label>2</label>
    </ligand>
</feature>
<feature type="binding site" evidence="6">
    <location>
        <position position="339"/>
    </location>
    <ligand>
        <name>Mn(2+)</name>
        <dbReference type="ChEBI" id="CHEBI:29035"/>
        <label>2</label>
    </ligand>
</feature>
<organism evidence="9 10">
    <name type="scientific">Staphylococcus kloosii</name>
    <dbReference type="NCBI Taxonomy" id="29384"/>
    <lineage>
        <taxon>Bacteria</taxon>
        <taxon>Bacillati</taxon>
        <taxon>Bacillota</taxon>
        <taxon>Bacilli</taxon>
        <taxon>Bacillales</taxon>
        <taxon>Staphylococcaceae</taxon>
        <taxon>Staphylococcus</taxon>
    </lineage>
</organism>
<comment type="catalytic activity">
    <reaction evidence="6">
        <text>2-deoxy-alpha-D-ribose 1-phosphate = 2-deoxy-D-ribose 5-phosphate</text>
        <dbReference type="Rhea" id="RHEA:27658"/>
        <dbReference type="ChEBI" id="CHEBI:57259"/>
        <dbReference type="ChEBI" id="CHEBI:62877"/>
        <dbReference type="EC" id="5.4.2.7"/>
    </reaction>
</comment>
<dbReference type="Proteomes" id="UP000075418">
    <property type="component" value="Unassembled WGS sequence"/>
</dbReference>
<evidence type="ECO:0000313" key="10">
    <source>
        <dbReference type="Proteomes" id="UP000075418"/>
    </source>
</evidence>
<dbReference type="InterPro" id="IPR010045">
    <property type="entry name" value="DeoB"/>
</dbReference>
<comment type="caution">
    <text evidence="9">The sequence shown here is derived from an EMBL/GenBank/DDBJ whole genome shotgun (WGS) entry which is preliminary data.</text>
</comment>
<dbReference type="InterPro" id="IPR024052">
    <property type="entry name" value="Phosphopentomutase_DeoB_cap_sf"/>
</dbReference>